<dbReference type="OrthoDB" id="983055at2759"/>
<dbReference type="Proteomes" id="UP000593579">
    <property type="component" value="Unassembled WGS sequence"/>
</dbReference>
<dbReference type="EMBL" id="JABEZY010000002">
    <property type="protein sequence ID" value="MBA0734229.1"/>
    <property type="molecule type" value="Genomic_DNA"/>
</dbReference>
<evidence type="ECO:0000313" key="2">
    <source>
        <dbReference type="Proteomes" id="UP000593579"/>
    </source>
</evidence>
<gene>
    <name evidence="1" type="ORF">Gogos_018167</name>
</gene>
<organism evidence="1 2">
    <name type="scientific">Gossypium gossypioides</name>
    <name type="common">Mexican cotton</name>
    <name type="synonym">Selera gossypioides</name>
    <dbReference type="NCBI Taxonomy" id="34282"/>
    <lineage>
        <taxon>Eukaryota</taxon>
        <taxon>Viridiplantae</taxon>
        <taxon>Streptophyta</taxon>
        <taxon>Embryophyta</taxon>
        <taxon>Tracheophyta</taxon>
        <taxon>Spermatophyta</taxon>
        <taxon>Magnoliopsida</taxon>
        <taxon>eudicotyledons</taxon>
        <taxon>Gunneridae</taxon>
        <taxon>Pentapetalae</taxon>
        <taxon>rosids</taxon>
        <taxon>malvids</taxon>
        <taxon>Malvales</taxon>
        <taxon>Malvaceae</taxon>
        <taxon>Malvoideae</taxon>
        <taxon>Gossypium</taxon>
    </lineage>
</organism>
<evidence type="ECO:0000313" key="1">
    <source>
        <dbReference type="EMBL" id="MBA0734229.1"/>
    </source>
</evidence>
<protein>
    <submittedName>
        <fullName evidence="1">Uncharacterized protein</fullName>
    </submittedName>
</protein>
<keyword evidence="2" id="KW-1185">Reference proteome</keyword>
<name>A0A7J9BES4_GOSGO</name>
<sequence>MNFKKQNKEVTEEYTELVERFVVVEQMAIEELKKKSTPFAIKDEPAMKLLEVAQVHYQKFIKLMRRKKKNDE</sequence>
<comment type="caution">
    <text evidence="1">The sequence shown here is derived from an EMBL/GenBank/DDBJ whole genome shotgun (WGS) entry which is preliminary data.</text>
</comment>
<dbReference type="AlphaFoldDB" id="A0A7J9BES4"/>
<proteinExistence type="predicted"/>
<reference evidence="1 2" key="1">
    <citation type="journal article" date="2019" name="Genome Biol. Evol.">
        <title>Insights into the evolution of the New World diploid cottons (Gossypium, subgenus Houzingenia) based on genome sequencing.</title>
        <authorList>
            <person name="Grover C.E."/>
            <person name="Arick M.A. 2nd"/>
            <person name="Thrash A."/>
            <person name="Conover J.L."/>
            <person name="Sanders W.S."/>
            <person name="Peterson D.G."/>
            <person name="Frelichowski J.E."/>
            <person name="Scheffler J.A."/>
            <person name="Scheffler B.E."/>
            <person name="Wendel J.F."/>
        </authorList>
    </citation>
    <scope>NUCLEOTIDE SEQUENCE [LARGE SCALE GENOMIC DNA]</scope>
    <source>
        <strain evidence="1">5</strain>
        <tissue evidence="1">Leaf</tissue>
    </source>
</reference>
<accession>A0A7J9BES4</accession>